<dbReference type="PANTHER" id="PTHR48100:SF1">
    <property type="entry name" value="HISTIDINE PHOSPHATASE FAMILY PROTEIN-RELATED"/>
    <property type="match status" value="1"/>
</dbReference>
<protein>
    <submittedName>
        <fullName evidence="5">Histidine phosphatase family protein</fullName>
    </submittedName>
</protein>
<evidence type="ECO:0000256" key="4">
    <source>
        <dbReference type="PIRSR" id="PIRSR613078-2"/>
    </source>
</evidence>
<evidence type="ECO:0000256" key="2">
    <source>
        <dbReference type="ARBA" id="ARBA00023235"/>
    </source>
</evidence>
<feature type="binding site" evidence="4">
    <location>
        <position position="62"/>
    </location>
    <ligand>
        <name>substrate</name>
    </ligand>
</feature>
<dbReference type="CDD" id="cd07067">
    <property type="entry name" value="HP_PGM_like"/>
    <property type="match status" value="1"/>
</dbReference>
<dbReference type="RefSeq" id="WP_090363097.1">
    <property type="nucleotide sequence ID" value="NZ_CP059894.1"/>
</dbReference>
<evidence type="ECO:0000313" key="6">
    <source>
        <dbReference type="Proteomes" id="UP000515498"/>
    </source>
</evidence>
<name>A0A7G8PK03_9MYCO</name>
<reference evidence="5 6" key="1">
    <citation type="submission" date="2020-07" db="EMBL/GenBank/DDBJ databases">
        <title>Draft genome sequence of four isobutane-metabolizing strains capable of cometabolically degrading diverse ether contaminants.</title>
        <authorList>
            <person name="Chen W."/>
            <person name="Faulkner N."/>
            <person name="Smith C."/>
            <person name="Hyman M."/>
        </authorList>
    </citation>
    <scope>NUCLEOTIDE SEQUENCE [LARGE SCALE GENOMIC DNA]</scope>
    <source>
        <strain evidence="5 6">2A</strain>
    </source>
</reference>
<evidence type="ECO:0000313" key="5">
    <source>
        <dbReference type="EMBL" id="QNJ94669.1"/>
    </source>
</evidence>
<dbReference type="AlphaFoldDB" id="A0A7G8PK03"/>
<gene>
    <name evidence="5" type="ORF">HZU40_10660</name>
</gene>
<dbReference type="PANTHER" id="PTHR48100">
    <property type="entry name" value="BROAD-SPECIFICITY PHOSPHATASE YOR283W-RELATED"/>
    <property type="match status" value="1"/>
</dbReference>
<dbReference type="Gene3D" id="3.40.50.1240">
    <property type="entry name" value="Phosphoglycerate mutase-like"/>
    <property type="match status" value="1"/>
</dbReference>
<dbReference type="KEGG" id="mflu:HZU40_10660"/>
<dbReference type="EMBL" id="CP059894">
    <property type="protein sequence ID" value="QNJ94669.1"/>
    <property type="molecule type" value="Genomic_DNA"/>
</dbReference>
<feature type="active site" description="Tele-phosphohistidine intermediate" evidence="3">
    <location>
        <position position="12"/>
    </location>
</feature>
<dbReference type="PROSITE" id="PS00175">
    <property type="entry name" value="PG_MUTASE"/>
    <property type="match status" value="1"/>
</dbReference>
<dbReference type="GO" id="GO:0005737">
    <property type="term" value="C:cytoplasm"/>
    <property type="evidence" value="ECO:0007669"/>
    <property type="project" value="TreeGrafter"/>
</dbReference>
<evidence type="ECO:0000256" key="3">
    <source>
        <dbReference type="PIRSR" id="PIRSR613078-1"/>
    </source>
</evidence>
<organism evidence="5 6">
    <name type="scientific">Mycolicibacterium fluoranthenivorans</name>
    <dbReference type="NCBI Taxonomy" id="258505"/>
    <lineage>
        <taxon>Bacteria</taxon>
        <taxon>Bacillati</taxon>
        <taxon>Actinomycetota</taxon>
        <taxon>Actinomycetes</taxon>
        <taxon>Mycobacteriales</taxon>
        <taxon>Mycobacteriaceae</taxon>
        <taxon>Mycolicibacterium</taxon>
    </lineage>
</organism>
<dbReference type="Pfam" id="PF00300">
    <property type="entry name" value="His_Phos_1"/>
    <property type="match status" value="1"/>
</dbReference>
<dbReference type="SUPFAM" id="SSF53254">
    <property type="entry name" value="Phosphoglycerate mutase-like"/>
    <property type="match status" value="1"/>
</dbReference>
<dbReference type="InterPro" id="IPR050275">
    <property type="entry name" value="PGM_Phosphatase"/>
</dbReference>
<dbReference type="InterPro" id="IPR013078">
    <property type="entry name" value="His_Pase_superF_clade-1"/>
</dbReference>
<proteinExistence type="predicted"/>
<evidence type="ECO:0000256" key="1">
    <source>
        <dbReference type="ARBA" id="ARBA00023152"/>
    </source>
</evidence>
<dbReference type="InterPro" id="IPR001345">
    <property type="entry name" value="PG/BPGM_mutase_AS"/>
</dbReference>
<accession>A0A7G8PK03</accession>
<feature type="active site" description="Proton donor/acceptor" evidence="3">
    <location>
        <position position="86"/>
    </location>
</feature>
<dbReference type="SMART" id="SM00855">
    <property type="entry name" value="PGAM"/>
    <property type="match status" value="1"/>
</dbReference>
<keyword evidence="2" id="KW-0413">Isomerase</keyword>
<dbReference type="InterPro" id="IPR029033">
    <property type="entry name" value="His_PPase_superfam"/>
</dbReference>
<feature type="binding site" evidence="4">
    <location>
        <begin position="11"/>
        <end position="18"/>
    </location>
    <ligand>
        <name>substrate</name>
    </ligand>
</feature>
<dbReference type="GO" id="GO:0016791">
    <property type="term" value="F:phosphatase activity"/>
    <property type="evidence" value="ECO:0007669"/>
    <property type="project" value="TreeGrafter"/>
</dbReference>
<dbReference type="Proteomes" id="UP000515498">
    <property type="component" value="Chromosome"/>
</dbReference>
<sequence>MTPGPSLWVVRHGESTWNAEGRMQRQIAHPPLTERGLSQAFAAGNTLRDKDIDRIVSSDAVRATQTARAIAGVLGVPVSADVRFRERGWAAPGRLEDPTERVLSALSDIAVSGDRVAVITHGDIVYLIRDMLGVTGGWESGSDVPNGLVLELRPDALLGRQ</sequence>
<keyword evidence="1" id="KW-0324">Glycolysis</keyword>